<dbReference type="AlphaFoldDB" id="A0A3B0T4R5"/>
<dbReference type="Gene3D" id="1.25.40.10">
    <property type="entry name" value="Tetratricopeptide repeat domain"/>
    <property type="match status" value="5"/>
</dbReference>
<dbReference type="PANTHER" id="PTHR44943:SF8">
    <property type="entry name" value="TPR REPEAT-CONTAINING PROTEIN MJ0263"/>
    <property type="match status" value="1"/>
</dbReference>
<dbReference type="InterPro" id="IPR011990">
    <property type="entry name" value="TPR-like_helical_dom_sf"/>
</dbReference>
<dbReference type="Pfam" id="PF14559">
    <property type="entry name" value="TPR_19"/>
    <property type="match status" value="3"/>
</dbReference>
<sequence>MKNLPVLAQNSGQNLFMAVCMVALMAVATPAYAAVGNEKSASYVRDAEKYLKKGDVKAAIIQLKNAVVADPKNPENRATLAALYLQVQNPESAEKEYMRALELGIERSKVIINLSKTRLLLRKYQLVLDSLDENDVSDAERGDAYLIIGNAHQGLKDTEKALEYFEKGEEAGGQTDGLSVAIAQIYYFQKDMKRAEEKADEALVINPKNVKGLILKGELVNQQSGPEKSLTYFEQALEYEPKNISALFKVAAILFDLNRSDEALEKLDIIYSVAPKLPLANYLSAVIYARKNDLDKAEEFLNASGQALDDFPGALILRGVINYSRQNYAQAIYNLNKMVKLVPDNVVARRLLGASLLRQNDAEQAIKVLMPVVESGKAGSVIYALLGSANMKLGKFEEGTTYFERAVEDKPGESKLKTQLALSKLASGDSKAALTNLEEILAEDPNSKQAAVFMSLISLREKNFDKAIESADKLIAQDTENPVGYNLKGSAYVGQKNTQQARVQFEKAIAVEPSYYSASMNLAQLELKEGNEEKALKIYRDILKEDKDYSAALLAMARHMKGKKNFADAEKYYQRTIDSAPKNIRAVIEFTEFFVMQKKIDRAKAIAQQIIVDFPDQAAGYEANGNIDLIRRDAASAVNNFGRMAAILGNNAGAYQLLGRAQMRNNDASNARKTFLKALPMAKNKMLLLIDLAMLEINQKNYGKAQEYIDQLKNNNEKNFTPYVLEGNLLAVQGKKAASLASYQKASEMGASGSRFTVEIARSYISNNQAGKAQEVMHNWLATNNNDLAVRHILASYYLQEKSYQKSIGQYETILGLDEKNAVALNNVAWLYSQVGQDKRALSTAEKAYNLFPDEAPFIDTYAWILVQRGENAKGLELLQKAISKAPDMVEIRYHFAVALKNAGRRAVAKKELETVIASGKEFPGIENARKLLNELSR</sequence>
<dbReference type="Pfam" id="PF13432">
    <property type="entry name" value="TPR_16"/>
    <property type="match status" value="1"/>
</dbReference>
<accession>A0A3B0T4R5</accession>
<dbReference type="NCBIfam" id="TIGR02917">
    <property type="entry name" value="PEP_TPR_lipo"/>
    <property type="match status" value="1"/>
</dbReference>
<dbReference type="SMART" id="SM00028">
    <property type="entry name" value="TPR"/>
    <property type="match status" value="18"/>
</dbReference>
<dbReference type="PROSITE" id="PS50005">
    <property type="entry name" value="TPR"/>
    <property type="match status" value="7"/>
</dbReference>
<reference evidence="3" key="1">
    <citation type="submission" date="2018-06" db="EMBL/GenBank/DDBJ databases">
        <authorList>
            <person name="Zhirakovskaya E."/>
        </authorList>
    </citation>
    <scope>NUCLEOTIDE SEQUENCE</scope>
</reference>
<dbReference type="SMART" id="SM00386">
    <property type="entry name" value="HAT"/>
    <property type="match status" value="5"/>
</dbReference>
<dbReference type="InterPro" id="IPR051685">
    <property type="entry name" value="Ycf3/AcsC/BcsC/TPR_MFPF"/>
</dbReference>
<keyword evidence="1" id="KW-0677">Repeat</keyword>
<gene>
    <name evidence="3" type="ORF">MNBD_ALPHA01-1048</name>
</gene>
<name>A0A3B0T4R5_9ZZZZ</name>
<protein>
    <submittedName>
        <fullName evidence="3">Uncharacterized protein</fullName>
    </submittedName>
</protein>
<dbReference type="SUPFAM" id="SSF48452">
    <property type="entry name" value="TPR-like"/>
    <property type="match status" value="4"/>
</dbReference>
<dbReference type="InterPro" id="IPR019734">
    <property type="entry name" value="TPR_rpt"/>
</dbReference>
<dbReference type="EMBL" id="UOEJ01000177">
    <property type="protein sequence ID" value="VAW03814.1"/>
    <property type="molecule type" value="Genomic_DNA"/>
</dbReference>
<dbReference type="Pfam" id="PF13181">
    <property type="entry name" value="TPR_8"/>
    <property type="match status" value="1"/>
</dbReference>
<dbReference type="InterPro" id="IPR003107">
    <property type="entry name" value="HAT"/>
</dbReference>
<evidence type="ECO:0000313" key="3">
    <source>
        <dbReference type="EMBL" id="VAW03814.1"/>
    </source>
</evidence>
<evidence type="ECO:0000256" key="2">
    <source>
        <dbReference type="ARBA" id="ARBA00022803"/>
    </source>
</evidence>
<dbReference type="GO" id="GO:0006396">
    <property type="term" value="P:RNA processing"/>
    <property type="evidence" value="ECO:0007669"/>
    <property type="project" value="InterPro"/>
</dbReference>
<organism evidence="3">
    <name type="scientific">hydrothermal vent metagenome</name>
    <dbReference type="NCBI Taxonomy" id="652676"/>
    <lineage>
        <taxon>unclassified sequences</taxon>
        <taxon>metagenomes</taxon>
        <taxon>ecological metagenomes</taxon>
    </lineage>
</organism>
<proteinExistence type="predicted"/>
<dbReference type="PANTHER" id="PTHR44943">
    <property type="entry name" value="CELLULOSE SYNTHASE OPERON PROTEIN C"/>
    <property type="match status" value="1"/>
</dbReference>
<dbReference type="InterPro" id="IPR014266">
    <property type="entry name" value="PEP-CTERM_TPR_PrsT"/>
</dbReference>
<keyword evidence="2" id="KW-0802">TPR repeat</keyword>
<evidence type="ECO:0000256" key="1">
    <source>
        <dbReference type="ARBA" id="ARBA00022737"/>
    </source>
</evidence>